<evidence type="ECO:0008006" key="4">
    <source>
        <dbReference type="Google" id="ProtNLM"/>
    </source>
</evidence>
<evidence type="ECO:0000313" key="3">
    <source>
        <dbReference type="Proteomes" id="UP000610960"/>
    </source>
</evidence>
<feature type="transmembrane region" description="Helical" evidence="1">
    <location>
        <begin position="56"/>
        <end position="75"/>
    </location>
</feature>
<protein>
    <recommendedName>
        <fullName evidence="4">DUF308 domain-containing protein</fullName>
    </recommendedName>
</protein>
<gene>
    <name evidence="2" type="ORF">GCM10007981_17110</name>
</gene>
<feature type="transmembrane region" description="Helical" evidence="1">
    <location>
        <begin position="113"/>
        <end position="134"/>
    </location>
</feature>
<feature type="transmembrane region" description="Helical" evidence="1">
    <location>
        <begin position="25"/>
        <end position="44"/>
    </location>
</feature>
<reference evidence="2" key="1">
    <citation type="journal article" date="2014" name="Int. J. Syst. Evol. Microbiol.">
        <title>Complete genome sequence of Corynebacterium casei LMG S-19264T (=DSM 44701T), isolated from a smear-ripened cheese.</title>
        <authorList>
            <consortium name="US DOE Joint Genome Institute (JGI-PGF)"/>
            <person name="Walter F."/>
            <person name="Albersmeier A."/>
            <person name="Kalinowski J."/>
            <person name="Ruckert C."/>
        </authorList>
    </citation>
    <scope>NUCLEOTIDE SEQUENCE</scope>
    <source>
        <strain evidence="2">JCM 10088</strain>
    </source>
</reference>
<organism evidence="2 3">
    <name type="scientific">Thermocladium modestius</name>
    <dbReference type="NCBI Taxonomy" id="62609"/>
    <lineage>
        <taxon>Archaea</taxon>
        <taxon>Thermoproteota</taxon>
        <taxon>Thermoprotei</taxon>
        <taxon>Thermoproteales</taxon>
        <taxon>Thermoproteaceae</taxon>
        <taxon>Thermocladium</taxon>
    </lineage>
</organism>
<dbReference type="Proteomes" id="UP000610960">
    <property type="component" value="Unassembled WGS sequence"/>
</dbReference>
<keyword evidence="1" id="KW-1133">Transmembrane helix</keyword>
<keyword evidence="3" id="KW-1185">Reference proteome</keyword>
<reference evidence="2" key="2">
    <citation type="submission" date="2020-09" db="EMBL/GenBank/DDBJ databases">
        <authorList>
            <person name="Sun Q."/>
            <person name="Ohkuma M."/>
        </authorList>
    </citation>
    <scope>NUCLEOTIDE SEQUENCE</scope>
    <source>
        <strain evidence="2">JCM 10088</strain>
    </source>
</reference>
<dbReference type="EMBL" id="BMNL01000004">
    <property type="protein sequence ID" value="GGP22161.1"/>
    <property type="molecule type" value="Genomic_DNA"/>
</dbReference>
<evidence type="ECO:0000313" key="2">
    <source>
        <dbReference type="EMBL" id="GGP22161.1"/>
    </source>
</evidence>
<feature type="transmembrane region" description="Helical" evidence="1">
    <location>
        <begin position="81"/>
        <end position="101"/>
    </location>
</feature>
<keyword evidence="1" id="KW-0812">Transmembrane</keyword>
<proteinExistence type="predicted"/>
<comment type="caution">
    <text evidence="2">The sequence shown here is derived from an EMBL/GenBank/DDBJ whole genome shotgun (WGS) entry which is preliminary data.</text>
</comment>
<evidence type="ECO:0000256" key="1">
    <source>
        <dbReference type="SAM" id="Phobius"/>
    </source>
</evidence>
<accession>A0A830GVM9</accession>
<sequence>MTAGITIMAVLSLTAFVPLQSLFSWPLVSILWILWGLGIAAYRLFGSSGLESSTYIRRYTPYSLALTLAFIVFGMMHEWTLMGATLMAGYSFELVAGFILYNDFKRISGRFNAILFLVGITLFILALPLALFRLPWPAVAGVLLKTISIAKVVAGSSEPPALEERAAAA</sequence>
<name>A0A830GVM9_9CREN</name>
<keyword evidence="1" id="KW-0472">Membrane</keyword>
<dbReference type="AlphaFoldDB" id="A0A830GVM9"/>